<feature type="active site" evidence="5 6">
    <location>
        <position position="220"/>
    </location>
</feature>
<evidence type="ECO:0000256" key="6">
    <source>
        <dbReference type="PROSITE-ProRule" id="PRU10007"/>
    </source>
</evidence>
<evidence type="ECO:0000256" key="2">
    <source>
        <dbReference type="ARBA" id="ARBA00023002"/>
    </source>
</evidence>
<dbReference type="Gene3D" id="3.40.605.10">
    <property type="entry name" value="Aldehyde Dehydrogenase, Chain A, domain 1"/>
    <property type="match status" value="1"/>
</dbReference>
<dbReference type="Proteomes" id="UP000193560">
    <property type="component" value="Unassembled WGS sequence"/>
</dbReference>
<dbReference type="GO" id="GO:0005737">
    <property type="term" value="C:cytoplasm"/>
    <property type="evidence" value="ECO:0007669"/>
    <property type="project" value="TreeGrafter"/>
</dbReference>
<dbReference type="FunFam" id="3.40.309.10:FF:000003">
    <property type="entry name" value="Aldehyde dehydrogenase"/>
    <property type="match status" value="1"/>
</dbReference>
<evidence type="ECO:0000313" key="10">
    <source>
        <dbReference type="Proteomes" id="UP000193560"/>
    </source>
</evidence>
<evidence type="ECO:0000256" key="3">
    <source>
        <dbReference type="ARBA" id="ARBA00023027"/>
    </source>
</evidence>
<dbReference type="PIRSF" id="PIRSF036492">
    <property type="entry name" value="ALDH"/>
    <property type="match status" value="1"/>
</dbReference>
<feature type="active site" evidence="5">
    <location>
        <position position="254"/>
    </location>
</feature>
<dbReference type="PANTHER" id="PTHR43570:SF16">
    <property type="entry name" value="ALDEHYDE DEHYDROGENASE TYPE III, ISOFORM Q"/>
    <property type="match status" value="1"/>
</dbReference>
<dbReference type="InterPro" id="IPR016160">
    <property type="entry name" value="Ald_DH_CS_CYS"/>
</dbReference>
<evidence type="ECO:0000256" key="4">
    <source>
        <dbReference type="PIRNR" id="PIRNR036492"/>
    </source>
</evidence>
<keyword evidence="2 4" id="KW-0560">Oxidoreductase</keyword>
<feature type="domain" description="Aldehyde dehydrogenase" evidence="8">
    <location>
        <begin position="17"/>
        <end position="438"/>
    </location>
</feature>
<proteinExistence type="inferred from homology"/>
<evidence type="ECO:0000259" key="8">
    <source>
        <dbReference type="Pfam" id="PF00171"/>
    </source>
</evidence>
<evidence type="ECO:0000256" key="7">
    <source>
        <dbReference type="RuleBase" id="RU003345"/>
    </source>
</evidence>
<gene>
    <name evidence="9" type="ORF">BCR42DRAFT_406157</name>
</gene>
<keyword evidence="10" id="KW-1185">Reference proteome</keyword>
<organism evidence="9 10">
    <name type="scientific">Absidia repens</name>
    <dbReference type="NCBI Taxonomy" id="90262"/>
    <lineage>
        <taxon>Eukaryota</taxon>
        <taxon>Fungi</taxon>
        <taxon>Fungi incertae sedis</taxon>
        <taxon>Mucoromycota</taxon>
        <taxon>Mucoromycotina</taxon>
        <taxon>Mucoromycetes</taxon>
        <taxon>Mucorales</taxon>
        <taxon>Cunninghamellaceae</taxon>
        <taxon>Absidia</taxon>
    </lineage>
</organism>
<dbReference type="PROSITE" id="PS00687">
    <property type="entry name" value="ALDEHYDE_DEHYDR_GLU"/>
    <property type="match status" value="1"/>
</dbReference>
<evidence type="ECO:0000313" key="9">
    <source>
        <dbReference type="EMBL" id="ORZ22425.1"/>
    </source>
</evidence>
<evidence type="ECO:0000256" key="1">
    <source>
        <dbReference type="ARBA" id="ARBA00009986"/>
    </source>
</evidence>
<dbReference type="OrthoDB" id="440325at2759"/>
<dbReference type="InterPro" id="IPR012394">
    <property type="entry name" value="Aldehyde_DH_NAD(P)"/>
</dbReference>
<comment type="similarity">
    <text evidence="1 4 7">Belongs to the aldehyde dehydrogenase family.</text>
</comment>
<sequence>MATQLVYTPVKEIPGIVASLRKTFNTGLTKDVEFRKQQLRQLLLFMDEKKEALTEALYADLHKHKMESNVGEISSIVDECQYMIKNLNRLTKAVATTKRFKMNALDKTIIRKEAKGVVLVIGAWNYPVNLLLMPVVGAIAAGNCVALKPSEVSANTAAVITQYLPNYLDKRAFAFVNGGVEETTVTLEQRFDHIFYTGNGVVGKIVMKAAANHLTPVTLELGGKSPAIVAPDADFDVTANRLVWGKFFNNGQTCVAPDYVLVTKDQQEKLIVAIRKTLLKYYTSNPQKCESYGRIVSTRQFDRLKGLLDHYDDSQIAVGGNVDRDDLYIEPTVLKSISYKDEHVMQQEIFGPILPIVPVDNMEQAIQIINVRDQPLAMYIFAKSPAIYNNILDKTNSGGVVVNDTLMHLQELSLPFGGVGASGMGSYHGEKSFDTFVHERSTMIKSTDFESVLAARYPPYNDDKDTMLSFLVYGLPSSASAKFKTLMTVWSATWNILFKKSSKL</sequence>
<dbReference type="InterPro" id="IPR016161">
    <property type="entry name" value="Ald_DH/histidinol_DH"/>
</dbReference>
<dbReference type="SUPFAM" id="SSF53720">
    <property type="entry name" value="ALDH-like"/>
    <property type="match status" value="1"/>
</dbReference>
<dbReference type="Pfam" id="PF00171">
    <property type="entry name" value="Aldedh"/>
    <property type="match status" value="1"/>
</dbReference>
<dbReference type="STRING" id="90262.A0A1X2IUF0"/>
<dbReference type="PROSITE" id="PS00070">
    <property type="entry name" value="ALDEHYDE_DEHYDR_CYS"/>
    <property type="match status" value="1"/>
</dbReference>
<name>A0A1X2IUF0_9FUNG</name>
<dbReference type="EMBL" id="MCGE01000004">
    <property type="protein sequence ID" value="ORZ22425.1"/>
    <property type="molecule type" value="Genomic_DNA"/>
</dbReference>
<reference evidence="9 10" key="1">
    <citation type="submission" date="2016-07" db="EMBL/GenBank/DDBJ databases">
        <title>Pervasive Adenine N6-methylation of Active Genes in Fungi.</title>
        <authorList>
            <consortium name="DOE Joint Genome Institute"/>
            <person name="Mondo S.J."/>
            <person name="Dannebaum R.O."/>
            <person name="Kuo R.C."/>
            <person name="Labutti K."/>
            <person name="Haridas S."/>
            <person name="Kuo A."/>
            <person name="Salamov A."/>
            <person name="Ahrendt S.R."/>
            <person name="Lipzen A."/>
            <person name="Sullivan W."/>
            <person name="Andreopoulos W.B."/>
            <person name="Clum A."/>
            <person name="Lindquist E."/>
            <person name="Daum C."/>
            <person name="Ramamoorthy G.K."/>
            <person name="Gryganskyi A."/>
            <person name="Culley D."/>
            <person name="Magnuson J.K."/>
            <person name="James T.Y."/>
            <person name="O'Malley M.A."/>
            <person name="Stajich J.E."/>
            <person name="Spatafora J.W."/>
            <person name="Visel A."/>
            <person name="Grigoriev I.V."/>
        </authorList>
    </citation>
    <scope>NUCLEOTIDE SEQUENCE [LARGE SCALE GENOMIC DNA]</scope>
    <source>
        <strain evidence="9 10">NRRL 1336</strain>
    </source>
</reference>
<dbReference type="InterPro" id="IPR016163">
    <property type="entry name" value="Ald_DH_C"/>
</dbReference>
<dbReference type="InterPro" id="IPR015590">
    <property type="entry name" value="Aldehyde_DH_dom"/>
</dbReference>
<comment type="caution">
    <text evidence="9">The sequence shown here is derived from an EMBL/GenBank/DDBJ whole genome shotgun (WGS) entry which is preliminary data.</text>
</comment>
<dbReference type="Gene3D" id="3.40.309.10">
    <property type="entry name" value="Aldehyde Dehydrogenase, Chain A, domain 2"/>
    <property type="match status" value="1"/>
</dbReference>
<dbReference type="InterPro" id="IPR029510">
    <property type="entry name" value="Ald_DH_CS_GLU"/>
</dbReference>
<dbReference type="GO" id="GO:0006081">
    <property type="term" value="P:aldehyde metabolic process"/>
    <property type="evidence" value="ECO:0007669"/>
    <property type="project" value="InterPro"/>
</dbReference>
<dbReference type="FunFam" id="3.40.605.10:FF:000004">
    <property type="entry name" value="Aldehyde dehydrogenase"/>
    <property type="match status" value="1"/>
</dbReference>
<accession>A0A1X2IUF0</accession>
<dbReference type="AlphaFoldDB" id="A0A1X2IUF0"/>
<keyword evidence="3" id="KW-0520">NAD</keyword>
<protein>
    <recommendedName>
        <fullName evidence="4">Aldehyde dehydrogenase</fullName>
    </recommendedName>
</protein>
<dbReference type="PANTHER" id="PTHR43570">
    <property type="entry name" value="ALDEHYDE DEHYDROGENASE"/>
    <property type="match status" value="1"/>
</dbReference>
<dbReference type="InterPro" id="IPR016162">
    <property type="entry name" value="Ald_DH_N"/>
</dbReference>
<evidence type="ECO:0000256" key="5">
    <source>
        <dbReference type="PIRSR" id="PIRSR036492-1"/>
    </source>
</evidence>
<dbReference type="GO" id="GO:0004029">
    <property type="term" value="F:aldehyde dehydrogenase (NAD+) activity"/>
    <property type="evidence" value="ECO:0007669"/>
    <property type="project" value="TreeGrafter"/>
</dbReference>